<dbReference type="SUPFAM" id="SSF52540">
    <property type="entry name" value="P-loop containing nucleoside triphosphate hydrolases"/>
    <property type="match status" value="2"/>
</dbReference>
<dbReference type="InterPro" id="IPR037118">
    <property type="entry name" value="Val-tRNA_synth_C_sf"/>
</dbReference>
<gene>
    <name evidence="5" type="ORF">H9853_05240</name>
</gene>
<dbReference type="AlphaFoldDB" id="A0A9D1W865"/>
<dbReference type="Gene3D" id="1.10.287.380">
    <property type="entry name" value="Valyl-tRNA synthetase, C-terminal domain"/>
    <property type="match status" value="1"/>
</dbReference>
<keyword evidence="2 5" id="KW-0067">ATP-binding</keyword>
<dbReference type="InterPro" id="IPR032781">
    <property type="entry name" value="ABC_tran_Xtn"/>
</dbReference>
<dbReference type="NCBIfam" id="NF000355">
    <property type="entry name" value="ribo_prot_ABC_F"/>
    <property type="match status" value="1"/>
</dbReference>
<protein>
    <submittedName>
        <fullName evidence="5">ABC-F family ATP-binding cassette domain-containing protein</fullName>
    </submittedName>
</protein>
<accession>A0A9D1W865</accession>
<keyword evidence="3" id="KW-0175">Coiled coil</keyword>
<dbReference type="InterPro" id="IPR003593">
    <property type="entry name" value="AAA+_ATPase"/>
</dbReference>
<sequence>MLSAENISFHYDEKILFDNINFPIQKGDRIVLVGKNGTGKSTLLKILAGEIIPLTGKTVKKDNIRVAKLPQTPDFQGHKTIKDYFSTDSNKIHEISVAYEEALVEQPIDQQKLDKLTALMDLHNAWNYEIELKNILDQFGIKNIELNLETLSGGQKKRVLFAKLLLENADVYLLDEPTNHLDIKTIEWLEKYITTNNKTVVTISHDRYFIDAIATEIRELDAGKIYNYKGNYTRFVEQKIEREKLEHTKVEKAKNLYKKELEWMRRQPKARGTKSKSRIESAQALGKIANSNTAKDKLEWGVSLSRQGSKILEVENISKSFGDKVIFKNFNYIFKRKDKIGLVGPNGTGKSTFLEVLTQMMPPTEGTVEKGLTTKIGYFKQEVDYFDPEKTLIESIQEISNSIELEDGKVLTASQLLNQFLFSPKRQYNKIESLSGGELKRLQLIKVLIGNPNFLILDEPSNDLDLDTLNVLENFLENFTGVLILVSHDRYLIDKLCNQLFIFSSKENIKITNGNYTDYIKSLESSQPKKIEKKENTRVNLTKQIKLSYKEQKELEDLNKRIPKLELLIEENTKKLNNPILDYTEITSIGEKLESLQNELDTISERWLELESINDVSRGTN</sequence>
<feature type="domain" description="ABC transporter" evidence="4">
    <location>
        <begin position="312"/>
        <end position="539"/>
    </location>
</feature>
<dbReference type="Pfam" id="PF16326">
    <property type="entry name" value="ABC_tran_CTD"/>
    <property type="match status" value="1"/>
</dbReference>
<dbReference type="InterPro" id="IPR003439">
    <property type="entry name" value="ABC_transporter-like_ATP-bd"/>
</dbReference>
<dbReference type="Proteomes" id="UP000824156">
    <property type="component" value="Unassembled WGS sequence"/>
</dbReference>
<dbReference type="GO" id="GO:0005524">
    <property type="term" value="F:ATP binding"/>
    <property type="evidence" value="ECO:0007669"/>
    <property type="project" value="UniProtKB-KW"/>
</dbReference>
<organism evidence="5 6">
    <name type="scientific">Candidatus Sphingobacterium stercoripullorum</name>
    <dbReference type="NCBI Taxonomy" id="2838759"/>
    <lineage>
        <taxon>Bacteria</taxon>
        <taxon>Pseudomonadati</taxon>
        <taxon>Bacteroidota</taxon>
        <taxon>Sphingobacteriia</taxon>
        <taxon>Sphingobacteriales</taxon>
        <taxon>Sphingobacteriaceae</taxon>
        <taxon>Sphingobacterium</taxon>
    </lineage>
</organism>
<dbReference type="PANTHER" id="PTHR42855:SF1">
    <property type="entry name" value="ABC TRANSPORTER DOMAIN-CONTAINING PROTEIN"/>
    <property type="match status" value="1"/>
</dbReference>
<dbReference type="SMART" id="SM00382">
    <property type="entry name" value="AAA"/>
    <property type="match status" value="2"/>
</dbReference>
<dbReference type="GO" id="GO:0003677">
    <property type="term" value="F:DNA binding"/>
    <property type="evidence" value="ECO:0007669"/>
    <property type="project" value="InterPro"/>
</dbReference>
<dbReference type="PANTHER" id="PTHR42855">
    <property type="entry name" value="ABC TRANSPORTER ATP-BINDING SUBUNIT"/>
    <property type="match status" value="1"/>
</dbReference>
<name>A0A9D1W865_9SPHI</name>
<comment type="caution">
    <text evidence="5">The sequence shown here is derived from an EMBL/GenBank/DDBJ whole genome shotgun (WGS) entry which is preliminary data.</text>
</comment>
<dbReference type="GO" id="GO:0016887">
    <property type="term" value="F:ATP hydrolysis activity"/>
    <property type="evidence" value="ECO:0007669"/>
    <property type="project" value="InterPro"/>
</dbReference>
<dbReference type="PROSITE" id="PS00211">
    <property type="entry name" value="ABC_TRANSPORTER_1"/>
    <property type="match status" value="2"/>
</dbReference>
<evidence type="ECO:0000313" key="6">
    <source>
        <dbReference type="Proteomes" id="UP000824156"/>
    </source>
</evidence>
<evidence type="ECO:0000256" key="3">
    <source>
        <dbReference type="SAM" id="Coils"/>
    </source>
</evidence>
<dbReference type="InterPro" id="IPR032524">
    <property type="entry name" value="ABC_tran_C"/>
</dbReference>
<dbReference type="Gene3D" id="3.40.50.300">
    <property type="entry name" value="P-loop containing nucleotide triphosphate hydrolases"/>
    <property type="match status" value="2"/>
</dbReference>
<feature type="domain" description="ABC transporter" evidence="4">
    <location>
        <begin position="2"/>
        <end position="247"/>
    </location>
</feature>
<evidence type="ECO:0000259" key="4">
    <source>
        <dbReference type="PROSITE" id="PS50893"/>
    </source>
</evidence>
<proteinExistence type="predicted"/>
<dbReference type="EMBL" id="DXEZ01000145">
    <property type="protein sequence ID" value="HIX54410.1"/>
    <property type="molecule type" value="Genomic_DNA"/>
</dbReference>
<reference evidence="5" key="1">
    <citation type="journal article" date="2021" name="PeerJ">
        <title>Extensive microbial diversity within the chicken gut microbiome revealed by metagenomics and culture.</title>
        <authorList>
            <person name="Gilroy R."/>
            <person name="Ravi A."/>
            <person name="Getino M."/>
            <person name="Pursley I."/>
            <person name="Horton D.L."/>
            <person name="Alikhan N.F."/>
            <person name="Baker D."/>
            <person name="Gharbi K."/>
            <person name="Hall N."/>
            <person name="Watson M."/>
            <person name="Adriaenssens E.M."/>
            <person name="Foster-Nyarko E."/>
            <person name="Jarju S."/>
            <person name="Secka A."/>
            <person name="Antonio M."/>
            <person name="Oren A."/>
            <person name="Chaudhuri R.R."/>
            <person name="La Ragione R."/>
            <person name="Hildebrand F."/>
            <person name="Pallen M.J."/>
        </authorList>
    </citation>
    <scope>NUCLEOTIDE SEQUENCE</scope>
    <source>
        <strain evidence="5">1719</strain>
    </source>
</reference>
<dbReference type="InterPro" id="IPR027417">
    <property type="entry name" value="P-loop_NTPase"/>
</dbReference>
<evidence type="ECO:0000256" key="1">
    <source>
        <dbReference type="ARBA" id="ARBA00022741"/>
    </source>
</evidence>
<dbReference type="InterPro" id="IPR051309">
    <property type="entry name" value="ABCF_ATPase"/>
</dbReference>
<evidence type="ECO:0000313" key="5">
    <source>
        <dbReference type="EMBL" id="HIX54410.1"/>
    </source>
</evidence>
<dbReference type="Pfam" id="PF12848">
    <property type="entry name" value="ABC_tran_Xtn"/>
    <property type="match status" value="1"/>
</dbReference>
<dbReference type="CDD" id="cd03221">
    <property type="entry name" value="ABCF_EF-3"/>
    <property type="match status" value="2"/>
</dbReference>
<evidence type="ECO:0000256" key="2">
    <source>
        <dbReference type="ARBA" id="ARBA00022840"/>
    </source>
</evidence>
<dbReference type="InterPro" id="IPR017871">
    <property type="entry name" value="ABC_transporter-like_CS"/>
</dbReference>
<dbReference type="PROSITE" id="PS50893">
    <property type="entry name" value="ABC_TRANSPORTER_2"/>
    <property type="match status" value="2"/>
</dbReference>
<reference evidence="5" key="2">
    <citation type="submission" date="2021-04" db="EMBL/GenBank/DDBJ databases">
        <authorList>
            <person name="Gilroy R."/>
        </authorList>
    </citation>
    <scope>NUCLEOTIDE SEQUENCE</scope>
    <source>
        <strain evidence="5">1719</strain>
    </source>
</reference>
<keyword evidence="1" id="KW-0547">Nucleotide-binding</keyword>
<dbReference type="Pfam" id="PF00005">
    <property type="entry name" value="ABC_tran"/>
    <property type="match status" value="2"/>
</dbReference>
<dbReference type="FunFam" id="3.40.50.300:FF:000011">
    <property type="entry name" value="Putative ABC transporter ATP-binding component"/>
    <property type="match status" value="1"/>
</dbReference>
<feature type="coiled-coil region" evidence="3">
    <location>
        <begin position="555"/>
        <end position="613"/>
    </location>
</feature>